<proteinExistence type="predicted"/>
<dbReference type="Proteomes" id="UP000566995">
    <property type="component" value="Unassembled WGS sequence"/>
</dbReference>
<comment type="caution">
    <text evidence="2">The sequence shown here is derived from an EMBL/GenBank/DDBJ whole genome shotgun (WGS) entry which is preliminary data.</text>
</comment>
<organism evidence="2 3">
    <name type="scientific">Pseudomonas nitroreducens</name>
    <dbReference type="NCBI Taxonomy" id="46680"/>
    <lineage>
        <taxon>Bacteria</taxon>
        <taxon>Pseudomonadati</taxon>
        <taxon>Pseudomonadota</taxon>
        <taxon>Gammaproteobacteria</taxon>
        <taxon>Pseudomonadales</taxon>
        <taxon>Pseudomonadaceae</taxon>
        <taxon>Pseudomonas</taxon>
    </lineage>
</organism>
<feature type="transmembrane region" description="Helical" evidence="1">
    <location>
        <begin position="104"/>
        <end position="125"/>
    </location>
</feature>
<keyword evidence="1" id="KW-1133">Transmembrane helix</keyword>
<evidence type="ECO:0000256" key="1">
    <source>
        <dbReference type="SAM" id="Phobius"/>
    </source>
</evidence>
<feature type="transmembrane region" description="Helical" evidence="1">
    <location>
        <begin position="45"/>
        <end position="63"/>
    </location>
</feature>
<sequence>MQDQNNQGTKTPIARALGFACLKFAQVLMAIGLMLLIWACLLGSWNWPNLLLAAAVVVGMFLAQGHGFKHVVGMIGCAIASGWMLRLINEGIDIHSRSITNEQATIFAVATVCGYVVFYIACYVYGDKHFRAWLGTKTKPAEKPEA</sequence>
<evidence type="ECO:0000313" key="3">
    <source>
        <dbReference type="Proteomes" id="UP000566995"/>
    </source>
</evidence>
<keyword evidence="1" id="KW-0472">Membrane</keyword>
<reference evidence="2 3" key="1">
    <citation type="submission" date="2020-08" db="EMBL/GenBank/DDBJ databases">
        <title>Functional genomics of gut bacteria from endangered species of beetles.</title>
        <authorList>
            <person name="Carlos-Shanley C."/>
        </authorList>
    </citation>
    <scope>NUCLEOTIDE SEQUENCE [LARGE SCALE GENOMIC DNA]</scope>
    <source>
        <strain evidence="2 3">S00179</strain>
    </source>
</reference>
<feature type="transmembrane region" description="Helical" evidence="1">
    <location>
        <begin position="70"/>
        <end position="88"/>
    </location>
</feature>
<dbReference type="AlphaFoldDB" id="A0A7W7KQY1"/>
<keyword evidence="1" id="KW-0812">Transmembrane</keyword>
<dbReference type="EMBL" id="JACHLI010000032">
    <property type="protein sequence ID" value="MBB4866863.1"/>
    <property type="molecule type" value="Genomic_DNA"/>
</dbReference>
<protein>
    <submittedName>
        <fullName evidence="2">Arginine exporter protein ArgO</fullName>
    </submittedName>
</protein>
<accession>A0A7W7KQY1</accession>
<evidence type="ECO:0000313" key="2">
    <source>
        <dbReference type="EMBL" id="MBB4866863.1"/>
    </source>
</evidence>
<gene>
    <name evidence="2" type="ORF">HNP46_005770</name>
</gene>
<name>A0A7W7KQY1_PSENT</name>
<dbReference type="RefSeq" id="WP_184595788.1">
    <property type="nucleotide sequence ID" value="NZ_JACHLI010000032.1"/>
</dbReference>
<feature type="transmembrane region" description="Helical" evidence="1">
    <location>
        <begin position="12"/>
        <end position="39"/>
    </location>
</feature>